<evidence type="ECO:0000313" key="1">
    <source>
        <dbReference type="EMBL" id="GLA55959.1"/>
    </source>
</evidence>
<accession>A0A9W6EEF9</accession>
<gene>
    <name evidence="1" type="ORF">AnigIFM63604_003307</name>
</gene>
<organism evidence="1 2">
    <name type="scientific">Aspergillus niger</name>
    <dbReference type="NCBI Taxonomy" id="5061"/>
    <lineage>
        <taxon>Eukaryota</taxon>
        <taxon>Fungi</taxon>
        <taxon>Dikarya</taxon>
        <taxon>Ascomycota</taxon>
        <taxon>Pezizomycotina</taxon>
        <taxon>Eurotiomycetes</taxon>
        <taxon>Eurotiomycetidae</taxon>
        <taxon>Eurotiales</taxon>
        <taxon>Aspergillaceae</taxon>
        <taxon>Aspergillus</taxon>
        <taxon>Aspergillus subgen. Circumdati</taxon>
    </lineage>
</organism>
<protein>
    <submittedName>
        <fullName evidence="1">Uncharacterized protein</fullName>
    </submittedName>
</protein>
<sequence>MAPPPPWTFCCDVAGSEAKKELTRDIQHLLQNGITKDFALMSTNNALCEFYNTPSPCRPHAGKCDVSLSKYVLKAQPEFPSAVWTTHQPSEGLSRRDHNMALVCDIIAGVLSNDERVWHHIKAVTDDNKWRRKEEQRCGAAITRALRFKHNSYVTDFARALGVAAERELLGGSIRIHTGPPFVEVTCEGNLESKSALWLDFMTALVRPPEMIEDKESETVPSVGNPILLNP</sequence>
<comment type="caution">
    <text evidence="1">The sequence shown here is derived from an EMBL/GenBank/DDBJ whole genome shotgun (WGS) entry which is preliminary data.</text>
</comment>
<dbReference type="Proteomes" id="UP001144191">
    <property type="component" value="Unassembled WGS sequence"/>
</dbReference>
<name>A0A9W6EEF9_ASPNG</name>
<dbReference type="AlphaFoldDB" id="A0A9W6EEF9"/>
<reference evidence="1" key="1">
    <citation type="submission" date="2022-07" db="EMBL/GenBank/DDBJ databases">
        <title>Taxonomy of Aspergillus series Nigri: significant species reduction supported by multi-species coalescent approaches.</title>
        <authorList>
            <person name="Bian C."/>
            <person name="Kusuya Y."/>
            <person name="Sklenar F."/>
            <person name="D'hooge E."/>
            <person name="Yaguchi T."/>
            <person name="Takahashi H."/>
            <person name="Hubka V."/>
        </authorList>
    </citation>
    <scope>NUCLEOTIDE SEQUENCE</scope>
    <source>
        <strain evidence="1">IFM 63604</strain>
    </source>
</reference>
<dbReference type="EMBL" id="BRPB01000186">
    <property type="protein sequence ID" value="GLA55959.1"/>
    <property type="molecule type" value="Genomic_DNA"/>
</dbReference>
<evidence type="ECO:0000313" key="2">
    <source>
        <dbReference type="Proteomes" id="UP001144191"/>
    </source>
</evidence>
<proteinExistence type="predicted"/>